<feature type="region of interest" description="Disordered" evidence="1">
    <location>
        <begin position="172"/>
        <end position="193"/>
    </location>
</feature>
<dbReference type="AlphaFoldDB" id="A0AAD2HD84"/>
<evidence type="ECO:0000313" key="2">
    <source>
        <dbReference type="EMBL" id="CAK5272746.1"/>
    </source>
</evidence>
<dbReference type="EMBL" id="CAVNYO010000185">
    <property type="protein sequence ID" value="CAK5272746.1"/>
    <property type="molecule type" value="Genomic_DNA"/>
</dbReference>
<evidence type="ECO:0000313" key="3">
    <source>
        <dbReference type="Proteomes" id="UP001295794"/>
    </source>
</evidence>
<name>A0AAD2HD84_9AGAR</name>
<reference evidence="2" key="1">
    <citation type="submission" date="2023-11" db="EMBL/GenBank/DDBJ databases">
        <authorList>
            <person name="De Vega J J."/>
            <person name="De Vega J J."/>
        </authorList>
    </citation>
    <scope>NUCLEOTIDE SEQUENCE</scope>
</reference>
<sequence>MQSPAILPSLAPESWILFVALGLFCELLIGPCRAPSLLTDIWTRLIASESQPRIDIAVPKYAARHRLSEEQRAATRTLAAARKKLAESIERMEPPLPVGVRMHECEVAAVLAPRSHLFEEDWEVPAVFSPAARRVGASRLQQTSDAASSLPEKEMLHRLIYLRKSSSRLDTTPIPTRHILNGTPDASEFRTTPGRSASAAADFSNISSRQLAASPPALSHIARTAPLPVPIDRSKVSGGISMKVAQRIREESSKEDKENFQFRIVNRS</sequence>
<protein>
    <submittedName>
        <fullName evidence="2">Uncharacterized protein</fullName>
    </submittedName>
</protein>
<keyword evidence="3" id="KW-1185">Reference proteome</keyword>
<dbReference type="Proteomes" id="UP001295794">
    <property type="component" value="Unassembled WGS sequence"/>
</dbReference>
<proteinExistence type="predicted"/>
<evidence type="ECO:0000256" key="1">
    <source>
        <dbReference type="SAM" id="MobiDB-lite"/>
    </source>
</evidence>
<gene>
    <name evidence="2" type="ORF">MYCIT1_LOCUS18617</name>
</gene>
<organism evidence="2 3">
    <name type="scientific">Mycena citricolor</name>
    <dbReference type="NCBI Taxonomy" id="2018698"/>
    <lineage>
        <taxon>Eukaryota</taxon>
        <taxon>Fungi</taxon>
        <taxon>Dikarya</taxon>
        <taxon>Basidiomycota</taxon>
        <taxon>Agaricomycotina</taxon>
        <taxon>Agaricomycetes</taxon>
        <taxon>Agaricomycetidae</taxon>
        <taxon>Agaricales</taxon>
        <taxon>Marasmiineae</taxon>
        <taxon>Mycenaceae</taxon>
        <taxon>Mycena</taxon>
    </lineage>
</organism>
<accession>A0AAD2HD84</accession>
<comment type="caution">
    <text evidence="2">The sequence shown here is derived from an EMBL/GenBank/DDBJ whole genome shotgun (WGS) entry which is preliminary data.</text>
</comment>